<protein>
    <submittedName>
        <fullName evidence="1">Uncharacterized protein</fullName>
    </submittedName>
</protein>
<dbReference type="OrthoDB" id="6043859at2"/>
<evidence type="ECO:0000313" key="2">
    <source>
        <dbReference type="Proteomes" id="UP000822271"/>
    </source>
</evidence>
<dbReference type="Proteomes" id="UP000822271">
    <property type="component" value="Unassembled WGS sequence"/>
</dbReference>
<comment type="caution">
    <text evidence="1">The sequence shown here is derived from an EMBL/GenBank/DDBJ whole genome shotgun (WGS) entry which is preliminary data.</text>
</comment>
<reference evidence="1" key="2">
    <citation type="journal article" date="2020" name="Front. Microbiol.">
        <title>Genetic Variants of the DSF Quorum Sensing System in Stenotrophomonas maltophilia Influence Virulence and Resistance Phenotypes Among Genotypically Diverse Clinical Isolates.</title>
        <authorList>
            <person name="Yero D."/>
            <person name="Huedo P."/>
            <person name="Conchillo-Sole O."/>
            <person name="Martinez-Servat S."/>
            <person name="Mamat U."/>
            <person name="Coves X."/>
            <person name="Llanas F."/>
            <person name="Roca I."/>
            <person name="Vila J."/>
            <person name="Schaible U.E."/>
            <person name="Daura X."/>
            <person name="Gibert I."/>
        </authorList>
    </citation>
    <scope>NUCLEOTIDE SEQUENCE</scope>
    <source>
        <strain evidence="1">OG156</strain>
    </source>
</reference>
<accession>A0A2J0SNE1</accession>
<dbReference type="EMBL" id="RAUE01000010">
    <property type="protein sequence ID" value="MBA0310558.1"/>
    <property type="molecule type" value="Genomic_DNA"/>
</dbReference>
<gene>
    <name evidence="1" type="ORF">D7Y33_05925</name>
</gene>
<dbReference type="RefSeq" id="WP_049429749.1">
    <property type="nucleotide sequence ID" value="NZ_CP154630.1"/>
</dbReference>
<sequence length="77" mass="8678">MKYEVEFNGLAQCAHYLEVEAESPEDALRMAKEAVLSDASFAIEEWVNEPTIESLSEDGMLIASNYELDIANVEDYE</sequence>
<dbReference type="AlphaFoldDB" id="A0A2J0SNE1"/>
<evidence type="ECO:0000313" key="1">
    <source>
        <dbReference type="EMBL" id="MBA0310558.1"/>
    </source>
</evidence>
<organism evidence="1 2">
    <name type="scientific">Stenotrophomonas maltophilia</name>
    <name type="common">Pseudomonas maltophilia</name>
    <name type="synonym">Xanthomonas maltophilia</name>
    <dbReference type="NCBI Taxonomy" id="40324"/>
    <lineage>
        <taxon>Bacteria</taxon>
        <taxon>Pseudomonadati</taxon>
        <taxon>Pseudomonadota</taxon>
        <taxon>Gammaproteobacteria</taxon>
        <taxon>Lysobacterales</taxon>
        <taxon>Lysobacteraceae</taxon>
        <taxon>Stenotrophomonas</taxon>
        <taxon>Stenotrophomonas maltophilia group</taxon>
    </lineage>
</organism>
<proteinExistence type="predicted"/>
<name>A0A2J0SNE1_STEMA</name>
<reference evidence="1" key="1">
    <citation type="submission" date="2018-09" db="EMBL/GenBank/DDBJ databases">
        <authorList>
            <person name="Groschel M."/>
            <person name="Kohl T."/>
            <person name="Conchillo-Sole O."/>
            <person name="Mamat U."/>
            <person name="Yero D."/>
            <person name="Niemann S."/>
            <person name="Daura X."/>
            <person name="Gibert I."/>
        </authorList>
    </citation>
    <scope>NUCLEOTIDE SEQUENCE</scope>
    <source>
        <strain evidence="1">OG156</strain>
    </source>
</reference>